<keyword evidence="10" id="KW-1185">Reference proteome</keyword>
<name>F4FZV5_METCR</name>
<feature type="domain" description="Major facilitator superfamily (MFS) profile" evidence="8">
    <location>
        <begin position="161"/>
        <end position="383"/>
    </location>
</feature>
<feature type="transmembrane region" description="Helical" evidence="7">
    <location>
        <begin position="12"/>
        <end position="37"/>
    </location>
</feature>
<dbReference type="PANTHER" id="PTHR23517:SF14">
    <property type="entry name" value="PUTATIVE-RELATED"/>
    <property type="match status" value="1"/>
</dbReference>
<evidence type="ECO:0000256" key="2">
    <source>
        <dbReference type="ARBA" id="ARBA00022448"/>
    </source>
</evidence>
<dbReference type="Pfam" id="PF07690">
    <property type="entry name" value="MFS_1"/>
    <property type="match status" value="1"/>
</dbReference>
<protein>
    <submittedName>
        <fullName evidence="9">Major facilitator transporter</fullName>
    </submittedName>
</protein>
<feature type="transmembrane region" description="Helical" evidence="7">
    <location>
        <begin position="261"/>
        <end position="278"/>
    </location>
</feature>
<feature type="transmembrane region" description="Helical" evidence="7">
    <location>
        <begin position="353"/>
        <end position="373"/>
    </location>
</feature>
<proteinExistence type="predicted"/>
<evidence type="ECO:0000256" key="3">
    <source>
        <dbReference type="ARBA" id="ARBA00022475"/>
    </source>
</evidence>
<keyword evidence="2" id="KW-0813">Transport</keyword>
<gene>
    <name evidence="9" type="ordered locus">Mcup_1614</name>
</gene>
<dbReference type="GO" id="GO:0022857">
    <property type="term" value="F:transmembrane transporter activity"/>
    <property type="evidence" value="ECO:0007669"/>
    <property type="project" value="InterPro"/>
</dbReference>
<dbReference type="PATRIC" id="fig|1006006.8.peg.1613"/>
<evidence type="ECO:0000313" key="10">
    <source>
        <dbReference type="Proteomes" id="UP000007812"/>
    </source>
</evidence>
<dbReference type="AlphaFoldDB" id="F4FZV5"/>
<feature type="transmembrane region" description="Helical" evidence="7">
    <location>
        <begin position="199"/>
        <end position="221"/>
    </location>
</feature>
<evidence type="ECO:0000256" key="5">
    <source>
        <dbReference type="ARBA" id="ARBA00022989"/>
    </source>
</evidence>
<feature type="transmembrane region" description="Helical" evidence="7">
    <location>
        <begin position="227"/>
        <end position="249"/>
    </location>
</feature>
<dbReference type="EMBL" id="CP002656">
    <property type="protein sequence ID" value="AEB95717.1"/>
    <property type="molecule type" value="Genomic_DNA"/>
</dbReference>
<keyword evidence="4 7" id="KW-0812">Transmembrane</keyword>
<feature type="transmembrane region" description="Helical" evidence="7">
    <location>
        <begin position="85"/>
        <end position="108"/>
    </location>
</feature>
<dbReference type="PANTHER" id="PTHR23517">
    <property type="entry name" value="RESISTANCE PROTEIN MDTM, PUTATIVE-RELATED-RELATED"/>
    <property type="match status" value="1"/>
</dbReference>
<dbReference type="eggNOG" id="arCOG00132">
    <property type="taxonomic scope" value="Archaea"/>
</dbReference>
<feature type="transmembrane region" description="Helical" evidence="7">
    <location>
        <begin position="324"/>
        <end position="347"/>
    </location>
</feature>
<accession>F4FZV5</accession>
<evidence type="ECO:0000256" key="1">
    <source>
        <dbReference type="ARBA" id="ARBA00004651"/>
    </source>
</evidence>
<evidence type="ECO:0000259" key="8">
    <source>
        <dbReference type="PROSITE" id="PS50850"/>
    </source>
</evidence>
<evidence type="ECO:0000256" key="4">
    <source>
        <dbReference type="ARBA" id="ARBA00022692"/>
    </source>
</evidence>
<feature type="transmembrane region" description="Helical" evidence="7">
    <location>
        <begin position="43"/>
        <end position="65"/>
    </location>
</feature>
<dbReference type="GO" id="GO:0005886">
    <property type="term" value="C:plasma membrane"/>
    <property type="evidence" value="ECO:0007669"/>
    <property type="project" value="UniProtKB-SubCell"/>
</dbReference>
<keyword evidence="6 7" id="KW-0472">Membrane</keyword>
<dbReference type="InterPro" id="IPR020846">
    <property type="entry name" value="MFS_dom"/>
</dbReference>
<keyword evidence="5 7" id="KW-1133">Transmembrane helix</keyword>
<evidence type="ECO:0000256" key="7">
    <source>
        <dbReference type="SAM" id="Phobius"/>
    </source>
</evidence>
<organism evidence="9 10">
    <name type="scientific">Metallosphaera cuprina (strain Ar-4)</name>
    <dbReference type="NCBI Taxonomy" id="1006006"/>
    <lineage>
        <taxon>Archaea</taxon>
        <taxon>Thermoproteota</taxon>
        <taxon>Thermoprotei</taxon>
        <taxon>Sulfolobales</taxon>
        <taxon>Sulfolobaceae</taxon>
        <taxon>Metallosphaera</taxon>
    </lineage>
</organism>
<sequence>MTTRMNLENKIALIGGFRSFGGSIIWPFIGFALYNVYEFPLSFISIFYLIQAIVTILASISGGIITDYLGRKKTIVISTISSSMVLLLAYLINAPLVVSSVVLIQTFFNTLYNVSSTTIVGDVYKGKTELVKAFSRQRVGINAGWAIGPLVGGFIFTDYGFRTLLLAASVLVLLPLPLIKFLPDFKGEGRLTFNLSRDFLIFLIPTFLTFTIIGQVGFGLLTYYNSVLHFTEFQVGLLFGVNGLIIVALQDLTGRLINKRIGLISVGMIIYGIGYFIVSLVTNYYIAILQMVIITAAEMIVSPLSQTIANSLAHQKSRGKQMGLYSMVTGMGRIAGSSLVSELMIYYLYAPQILWGMISSLGLISSIMYYFFLKKERGLIASL</sequence>
<dbReference type="HOGENOM" id="CLU_001265_60_4_2"/>
<comment type="subcellular location">
    <subcellularLocation>
        <location evidence="1">Cell membrane</location>
        <topology evidence="1">Multi-pass membrane protein</topology>
    </subcellularLocation>
</comment>
<dbReference type="PROSITE" id="PS50850">
    <property type="entry name" value="MFS"/>
    <property type="match status" value="1"/>
</dbReference>
<dbReference type="SUPFAM" id="SSF103473">
    <property type="entry name" value="MFS general substrate transporter"/>
    <property type="match status" value="1"/>
</dbReference>
<keyword evidence="3" id="KW-1003">Cell membrane</keyword>
<dbReference type="InterPro" id="IPR050171">
    <property type="entry name" value="MFS_Transporters"/>
</dbReference>
<feature type="transmembrane region" description="Helical" evidence="7">
    <location>
        <begin position="159"/>
        <end position="179"/>
    </location>
</feature>
<dbReference type="InterPro" id="IPR011701">
    <property type="entry name" value="MFS"/>
</dbReference>
<dbReference type="Proteomes" id="UP000007812">
    <property type="component" value="Chromosome"/>
</dbReference>
<dbReference type="Gene3D" id="1.20.1250.20">
    <property type="entry name" value="MFS general substrate transporter like domains"/>
    <property type="match status" value="2"/>
</dbReference>
<evidence type="ECO:0000313" key="9">
    <source>
        <dbReference type="EMBL" id="AEB95717.1"/>
    </source>
</evidence>
<reference evidence="9 10" key="1">
    <citation type="journal article" date="2011" name="J. Bacteriol.">
        <title>Complete genome sequence of Metallosphaera cuprina, a metal sulfide-oxidizing archaeon from a hot spring.</title>
        <authorList>
            <person name="Liu L.J."/>
            <person name="You X.Y."/>
            <person name="Zheng H."/>
            <person name="Wang S."/>
            <person name="Jiang C.Y."/>
            <person name="Liu S.J."/>
        </authorList>
    </citation>
    <scope>NUCLEOTIDE SEQUENCE [LARGE SCALE GENOMIC DNA]</scope>
    <source>
        <strain evidence="9 10">Ar-4</strain>
    </source>
</reference>
<dbReference type="KEGG" id="mcn:Mcup_1614"/>
<dbReference type="InterPro" id="IPR036259">
    <property type="entry name" value="MFS_trans_sf"/>
</dbReference>
<evidence type="ECO:0000256" key="6">
    <source>
        <dbReference type="ARBA" id="ARBA00023136"/>
    </source>
</evidence>
<dbReference type="STRING" id="1006006.Mcup_1614"/>